<dbReference type="EMBL" id="KI630383">
    <property type="protein sequence ID" value="EYU40705.1"/>
    <property type="molecule type" value="Genomic_DNA"/>
</dbReference>
<dbReference type="Proteomes" id="UP000030748">
    <property type="component" value="Unassembled WGS sequence"/>
</dbReference>
<evidence type="ECO:0000256" key="1">
    <source>
        <dbReference type="SAM" id="Phobius"/>
    </source>
</evidence>
<accession>A0A022RP47</accession>
<sequence length="86" mass="10319">MHFCVSTFVHDFVLLLMCVYFVARVFVHISSCAFVSSNYSTYFHDRFWNPILTITYFHDRFWNPILTLFESEFGNMTLDRNCSQLK</sequence>
<evidence type="ECO:0000313" key="3">
    <source>
        <dbReference type="Proteomes" id="UP000030748"/>
    </source>
</evidence>
<keyword evidence="1" id="KW-1133">Transmembrane helix</keyword>
<keyword evidence="1" id="KW-0812">Transmembrane</keyword>
<gene>
    <name evidence="2" type="ORF">MIMGU_mgv11b016130mg</name>
</gene>
<dbReference type="AlphaFoldDB" id="A0A022RP47"/>
<feature type="transmembrane region" description="Helical" evidence="1">
    <location>
        <begin position="12"/>
        <end position="36"/>
    </location>
</feature>
<reference evidence="2 3" key="1">
    <citation type="journal article" date="2013" name="Proc. Natl. Acad. Sci. U.S.A.">
        <title>Fine-scale variation in meiotic recombination in Mimulus inferred from population shotgun sequencing.</title>
        <authorList>
            <person name="Hellsten U."/>
            <person name="Wright K.M."/>
            <person name="Jenkins J."/>
            <person name="Shu S."/>
            <person name="Yuan Y."/>
            <person name="Wessler S.R."/>
            <person name="Schmutz J."/>
            <person name="Willis J.H."/>
            <person name="Rokhsar D.S."/>
        </authorList>
    </citation>
    <scope>NUCLEOTIDE SEQUENCE [LARGE SCALE GENOMIC DNA]</scope>
    <source>
        <strain evidence="3">cv. DUN x IM62</strain>
    </source>
</reference>
<proteinExistence type="predicted"/>
<evidence type="ECO:0000313" key="2">
    <source>
        <dbReference type="EMBL" id="EYU40705.1"/>
    </source>
</evidence>
<name>A0A022RP47_ERYGU</name>
<organism evidence="2 3">
    <name type="scientific">Erythranthe guttata</name>
    <name type="common">Yellow monkey flower</name>
    <name type="synonym">Mimulus guttatus</name>
    <dbReference type="NCBI Taxonomy" id="4155"/>
    <lineage>
        <taxon>Eukaryota</taxon>
        <taxon>Viridiplantae</taxon>
        <taxon>Streptophyta</taxon>
        <taxon>Embryophyta</taxon>
        <taxon>Tracheophyta</taxon>
        <taxon>Spermatophyta</taxon>
        <taxon>Magnoliopsida</taxon>
        <taxon>eudicotyledons</taxon>
        <taxon>Gunneridae</taxon>
        <taxon>Pentapetalae</taxon>
        <taxon>asterids</taxon>
        <taxon>lamiids</taxon>
        <taxon>Lamiales</taxon>
        <taxon>Phrymaceae</taxon>
        <taxon>Erythranthe</taxon>
    </lineage>
</organism>
<keyword evidence="1" id="KW-0472">Membrane</keyword>
<protein>
    <submittedName>
        <fullName evidence="2">Uncharacterized protein</fullName>
    </submittedName>
</protein>
<keyword evidence="3" id="KW-1185">Reference proteome</keyword>